<protein>
    <recommendedName>
        <fullName evidence="5">Plant bHLH transcription factor ACT-like domain-containing protein</fullName>
    </recommendedName>
</protein>
<keyword evidence="2" id="KW-0238">DNA-binding</keyword>
<dbReference type="Pfam" id="PF22754">
    <property type="entry name" value="bHLH-TF_ACT-like_plant"/>
    <property type="match status" value="1"/>
</dbReference>
<comment type="caution">
    <text evidence="6">The sequence shown here is derived from an EMBL/GenBank/DDBJ whole genome shotgun (WGS) entry which is preliminary data.</text>
</comment>
<comment type="subcellular location">
    <subcellularLocation>
        <location evidence="1">Nucleus</location>
    </subcellularLocation>
</comment>
<dbReference type="PANTHER" id="PTHR31945:SF27">
    <property type="entry name" value="TRANSCRIPTION FACTOR BHLH35-LIKE PROTEIN"/>
    <property type="match status" value="1"/>
</dbReference>
<dbReference type="GO" id="GO:0005634">
    <property type="term" value="C:nucleus"/>
    <property type="evidence" value="ECO:0007669"/>
    <property type="project" value="UniProtKB-SubCell"/>
</dbReference>
<evidence type="ECO:0000256" key="1">
    <source>
        <dbReference type="ARBA" id="ARBA00004123"/>
    </source>
</evidence>
<dbReference type="InterPro" id="IPR051358">
    <property type="entry name" value="TF_AMS/ICE1/BHLH6-like"/>
</dbReference>
<accession>A0A7J8Y5G9</accession>
<gene>
    <name evidence="6" type="ORF">Goari_004813</name>
</gene>
<feature type="non-terminal residue" evidence="6">
    <location>
        <position position="1"/>
    </location>
</feature>
<evidence type="ECO:0000313" key="7">
    <source>
        <dbReference type="Proteomes" id="UP000593577"/>
    </source>
</evidence>
<reference evidence="6 7" key="1">
    <citation type="journal article" date="2019" name="Genome Biol. Evol.">
        <title>Insights into the evolution of the New World diploid cottons (Gossypium, subgenus Houzingenia) based on genome sequencing.</title>
        <authorList>
            <person name="Grover C.E."/>
            <person name="Arick M.A. 2nd"/>
            <person name="Thrash A."/>
            <person name="Conover J.L."/>
            <person name="Sanders W.S."/>
            <person name="Peterson D.G."/>
            <person name="Frelichowski J.E."/>
            <person name="Scheffler J.A."/>
            <person name="Scheffler B.E."/>
            <person name="Wendel J.F."/>
        </authorList>
    </citation>
    <scope>NUCLEOTIDE SEQUENCE [LARGE SCALE GENOMIC DNA]</scope>
    <source>
        <strain evidence="6">185</strain>
        <tissue evidence="6">Leaf</tissue>
    </source>
</reference>
<proteinExistence type="predicted"/>
<keyword evidence="4" id="KW-0175">Coiled coil</keyword>
<dbReference type="InterPro" id="IPR054502">
    <property type="entry name" value="bHLH-TF_ACT-like_plant"/>
</dbReference>
<feature type="non-terminal residue" evidence="6">
    <location>
        <position position="265"/>
    </location>
</feature>
<feature type="domain" description="Plant bHLH transcription factor ACT-like" evidence="5">
    <location>
        <begin position="50"/>
        <end position="126"/>
    </location>
</feature>
<dbReference type="GO" id="GO:0043565">
    <property type="term" value="F:sequence-specific DNA binding"/>
    <property type="evidence" value="ECO:0007669"/>
    <property type="project" value="TreeGrafter"/>
</dbReference>
<evidence type="ECO:0000256" key="4">
    <source>
        <dbReference type="SAM" id="Coils"/>
    </source>
</evidence>
<dbReference type="Proteomes" id="UP000593577">
    <property type="component" value="Unassembled WGS sequence"/>
</dbReference>
<sequence>VRRRSIILNVLLHFHKLKVKLEEIQREYQNLMAIRNEYFNLLKHIQIPKEVKVEKLGEDQFVVKVRCNRGGDKLVSIVEAFEELGLNVVRARVCCNHFFAMEAIVVAQDQQTTKTKDVTQAILKAIDKQGGERILVHGGASLNCWRFVPTRLGIRFSIGRAYNYRDTWACRGSNHQPRPYRTYKQTWYHLSYLFEEAKGGYLENNTLETSSRGVESNRPRPSTIESIIPIDGVLFPGLHGEPCMIHGGGTSIGGDRNFQDSRYVL</sequence>
<keyword evidence="3" id="KW-0539">Nucleus</keyword>
<name>A0A7J8Y5G9_GOSAI</name>
<keyword evidence="7" id="KW-1185">Reference proteome</keyword>
<dbReference type="EMBL" id="JABFAA010000010">
    <property type="protein sequence ID" value="MBA0694530.1"/>
    <property type="molecule type" value="Genomic_DNA"/>
</dbReference>
<evidence type="ECO:0000259" key="5">
    <source>
        <dbReference type="Pfam" id="PF22754"/>
    </source>
</evidence>
<evidence type="ECO:0000313" key="6">
    <source>
        <dbReference type="EMBL" id="MBA0694530.1"/>
    </source>
</evidence>
<feature type="coiled-coil region" evidence="4">
    <location>
        <begin position="14"/>
        <end position="41"/>
    </location>
</feature>
<dbReference type="PANTHER" id="PTHR31945">
    <property type="entry name" value="TRANSCRIPTION FACTOR SCREAM2-RELATED"/>
    <property type="match status" value="1"/>
</dbReference>
<dbReference type="GO" id="GO:0003700">
    <property type="term" value="F:DNA-binding transcription factor activity"/>
    <property type="evidence" value="ECO:0007669"/>
    <property type="project" value="TreeGrafter"/>
</dbReference>
<organism evidence="6 7">
    <name type="scientific">Gossypium aridum</name>
    <name type="common">American cotton</name>
    <name type="synonym">Erioxylum aridum</name>
    <dbReference type="NCBI Taxonomy" id="34290"/>
    <lineage>
        <taxon>Eukaryota</taxon>
        <taxon>Viridiplantae</taxon>
        <taxon>Streptophyta</taxon>
        <taxon>Embryophyta</taxon>
        <taxon>Tracheophyta</taxon>
        <taxon>Spermatophyta</taxon>
        <taxon>Magnoliopsida</taxon>
        <taxon>eudicotyledons</taxon>
        <taxon>Gunneridae</taxon>
        <taxon>Pentapetalae</taxon>
        <taxon>rosids</taxon>
        <taxon>malvids</taxon>
        <taxon>Malvales</taxon>
        <taxon>Malvaceae</taxon>
        <taxon>Malvoideae</taxon>
        <taxon>Gossypium</taxon>
    </lineage>
</organism>
<evidence type="ECO:0000256" key="3">
    <source>
        <dbReference type="ARBA" id="ARBA00023242"/>
    </source>
</evidence>
<evidence type="ECO:0000256" key="2">
    <source>
        <dbReference type="ARBA" id="ARBA00023125"/>
    </source>
</evidence>
<dbReference type="AlphaFoldDB" id="A0A7J8Y5G9"/>